<gene>
    <name evidence="2" type="ORF">EZS28_047844</name>
</gene>
<name>A0A5J4TES5_9EUKA</name>
<dbReference type="InterPro" id="IPR011989">
    <property type="entry name" value="ARM-like"/>
</dbReference>
<comment type="caution">
    <text evidence="2">The sequence shown here is derived from an EMBL/GenBank/DDBJ whole genome shotgun (WGS) entry which is preliminary data.</text>
</comment>
<organism evidence="2 3">
    <name type="scientific">Streblomastix strix</name>
    <dbReference type="NCBI Taxonomy" id="222440"/>
    <lineage>
        <taxon>Eukaryota</taxon>
        <taxon>Metamonada</taxon>
        <taxon>Preaxostyla</taxon>
        <taxon>Oxymonadida</taxon>
        <taxon>Streblomastigidae</taxon>
        <taxon>Streblomastix</taxon>
    </lineage>
</organism>
<proteinExistence type="predicted"/>
<dbReference type="EMBL" id="SNRW01032663">
    <property type="protein sequence ID" value="KAA6356629.1"/>
    <property type="molecule type" value="Genomic_DNA"/>
</dbReference>
<feature type="region of interest" description="Disordered" evidence="1">
    <location>
        <begin position="13"/>
        <end position="41"/>
    </location>
</feature>
<evidence type="ECO:0000313" key="2">
    <source>
        <dbReference type="EMBL" id="KAA6356629.1"/>
    </source>
</evidence>
<dbReference type="Gene3D" id="1.25.10.10">
    <property type="entry name" value="Leucine-rich Repeat Variant"/>
    <property type="match status" value="1"/>
</dbReference>
<sequence length="381" mass="43739">MKRKQEELIKKGVKSMNTFDEDELEEERDRVTLEDESDEDSEEAALKKWMYIQQWELPTHPPYPVEVTQLDNITNQDPEFREFYNDSTILGSQYVVDATIEYTPPEKAKPLTLEAEIRALIQRYKDALRAKNLSQVKKVDNQLMDVFTNRSVVPRIPFLHDEELVELLMGLIGEKPKGFQLDYVYTLTLLARKPENHPAFIKYHVINMLQRLVQKFKNAGPATLAVAEAIAFLSSDDTMRGQLLKCGGLSYMQYVLRIYGKNDPFIARYASLFLFTLLKHENEVEAQVGSKLPGTVEVLLSLVNPKNSPTEDVLRMSIATLQKIATRAERPDDPYVRVLYCYVLRPFNGDYLPDLLDGCETADSLSDDLLVFPECLFDVQL</sequence>
<dbReference type="AlphaFoldDB" id="A0A5J4TES5"/>
<accession>A0A5J4TES5</accession>
<dbReference type="SUPFAM" id="SSF48371">
    <property type="entry name" value="ARM repeat"/>
    <property type="match status" value="1"/>
</dbReference>
<evidence type="ECO:0000256" key="1">
    <source>
        <dbReference type="SAM" id="MobiDB-lite"/>
    </source>
</evidence>
<dbReference type="Proteomes" id="UP000324800">
    <property type="component" value="Unassembled WGS sequence"/>
</dbReference>
<dbReference type="InterPro" id="IPR016024">
    <property type="entry name" value="ARM-type_fold"/>
</dbReference>
<evidence type="ECO:0000313" key="3">
    <source>
        <dbReference type="Proteomes" id="UP000324800"/>
    </source>
</evidence>
<protein>
    <submittedName>
        <fullName evidence="2">Uncharacterized protein</fullName>
    </submittedName>
</protein>
<feature type="non-terminal residue" evidence="2">
    <location>
        <position position="381"/>
    </location>
</feature>
<reference evidence="2 3" key="1">
    <citation type="submission" date="2019-03" db="EMBL/GenBank/DDBJ databases">
        <title>Single cell metagenomics reveals metabolic interactions within the superorganism composed of flagellate Streblomastix strix and complex community of Bacteroidetes bacteria on its surface.</title>
        <authorList>
            <person name="Treitli S.C."/>
            <person name="Kolisko M."/>
            <person name="Husnik F."/>
            <person name="Keeling P."/>
            <person name="Hampl V."/>
        </authorList>
    </citation>
    <scope>NUCLEOTIDE SEQUENCE [LARGE SCALE GENOMIC DNA]</scope>
    <source>
        <strain evidence="2">ST1C</strain>
    </source>
</reference>